<dbReference type="InterPro" id="IPR058581">
    <property type="entry name" value="TM_HPP"/>
</dbReference>
<feature type="transmembrane region" description="Helical" evidence="1">
    <location>
        <begin position="20"/>
        <end position="40"/>
    </location>
</feature>
<accession>A0A1I3LR86</accession>
<evidence type="ECO:0000256" key="1">
    <source>
        <dbReference type="SAM" id="Phobius"/>
    </source>
</evidence>
<evidence type="ECO:0000259" key="2">
    <source>
        <dbReference type="Pfam" id="PF04982"/>
    </source>
</evidence>
<evidence type="ECO:0000313" key="3">
    <source>
        <dbReference type="EMBL" id="SFI87237.1"/>
    </source>
</evidence>
<keyword evidence="1" id="KW-0812">Transmembrane</keyword>
<feature type="transmembrane region" description="Helical" evidence="1">
    <location>
        <begin position="75"/>
        <end position="108"/>
    </location>
</feature>
<dbReference type="Proteomes" id="UP000199548">
    <property type="component" value="Unassembled WGS sequence"/>
</dbReference>
<dbReference type="OrthoDB" id="9811720at2"/>
<sequence length="171" mass="17704">MKNPSEATGRITRSVSRTPVLQAICGFVGGALAISLTGLLGRLVDAPLLIAPFGASSVLLFAAPDSAFAQPRNLVWGHLIASTVGLAVFWLAGVGLWQMALAVGAAIALMQLTRTVHPPAGADPLVIMLGGGASGTFLLFPVLAGVLSLLLIALVFNSLVRGERWPRRDIS</sequence>
<keyword evidence="1" id="KW-0472">Membrane</keyword>
<evidence type="ECO:0000313" key="4">
    <source>
        <dbReference type="Proteomes" id="UP000199548"/>
    </source>
</evidence>
<keyword evidence="1" id="KW-1133">Transmembrane helix</keyword>
<dbReference type="PANTHER" id="PTHR33741">
    <property type="entry name" value="TRANSMEMBRANE PROTEIN DDB_G0269096-RELATED"/>
    <property type="match status" value="1"/>
</dbReference>
<dbReference type="Pfam" id="PF04982">
    <property type="entry name" value="TM_HPP"/>
    <property type="match status" value="1"/>
</dbReference>
<keyword evidence="4" id="KW-1185">Reference proteome</keyword>
<feature type="transmembrane region" description="Helical" evidence="1">
    <location>
        <begin position="46"/>
        <end position="63"/>
    </location>
</feature>
<gene>
    <name evidence="3" type="ORF">SAMN05192543_104538</name>
</gene>
<dbReference type="PANTHER" id="PTHR33741:SF5">
    <property type="entry name" value="TRANSMEMBRANE PROTEIN DDB_G0269096-RELATED"/>
    <property type="match status" value="1"/>
</dbReference>
<dbReference type="AlphaFoldDB" id="A0A1I3LR86"/>
<proteinExistence type="predicted"/>
<organism evidence="3 4">
    <name type="scientific">Paraburkholderia megapolitana</name>
    <dbReference type="NCBI Taxonomy" id="420953"/>
    <lineage>
        <taxon>Bacteria</taxon>
        <taxon>Pseudomonadati</taxon>
        <taxon>Pseudomonadota</taxon>
        <taxon>Betaproteobacteria</taxon>
        <taxon>Burkholderiales</taxon>
        <taxon>Burkholderiaceae</taxon>
        <taxon>Paraburkholderia</taxon>
    </lineage>
</organism>
<dbReference type="EMBL" id="FOQU01000004">
    <property type="protein sequence ID" value="SFI87237.1"/>
    <property type="molecule type" value="Genomic_DNA"/>
</dbReference>
<dbReference type="RefSeq" id="WP_091012619.1">
    <property type="nucleotide sequence ID" value="NZ_CP041743.1"/>
</dbReference>
<name>A0A1I3LR86_9BURK</name>
<protein>
    <submittedName>
        <fullName evidence="3">HPP family protein</fullName>
    </submittedName>
</protein>
<reference evidence="3 4" key="1">
    <citation type="submission" date="2016-10" db="EMBL/GenBank/DDBJ databases">
        <authorList>
            <person name="de Groot N.N."/>
        </authorList>
    </citation>
    <scope>NUCLEOTIDE SEQUENCE [LARGE SCALE GENOMIC DNA]</scope>
    <source>
        <strain evidence="3 4">LMG 23650</strain>
    </source>
</reference>
<dbReference type="STRING" id="420953.SAMN05192543_104538"/>
<dbReference type="InterPro" id="IPR007065">
    <property type="entry name" value="HPP"/>
</dbReference>
<feature type="transmembrane region" description="Helical" evidence="1">
    <location>
        <begin position="138"/>
        <end position="160"/>
    </location>
</feature>
<feature type="domain" description="HPP transmembrane region" evidence="2">
    <location>
        <begin position="17"/>
        <end position="166"/>
    </location>
</feature>